<keyword evidence="2" id="KW-1185">Reference proteome</keyword>
<evidence type="ECO:0000313" key="1">
    <source>
        <dbReference type="EMBL" id="KAI0091894.1"/>
    </source>
</evidence>
<comment type="caution">
    <text evidence="1">The sequence shown here is derived from an EMBL/GenBank/DDBJ whole genome shotgun (WGS) entry which is preliminary data.</text>
</comment>
<organism evidence="1 2">
    <name type="scientific">Irpex rosettiformis</name>
    <dbReference type="NCBI Taxonomy" id="378272"/>
    <lineage>
        <taxon>Eukaryota</taxon>
        <taxon>Fungi</taxon>
        <taxon>Dikarya</taxon>
        <taxon>Basidiomycota</taxon>
        <taxon>Agaricomycotina</taxon>
        <taxon>Agaricomycetes</taxon>
        <taxon>Polyporales</taxon>
        <taxon>Irpicaceae</taxon>
        <taxon>Irpex</taxon>
    </lineage>
</organism>
<gene>
    <name evidence="1" type="ORF">BDY19DRAFT_566249</name>
</gene>
<protein>
    <submittedName>
        <fullName evidence="1">Uncharacterized protein</fullName>
    </submittedName>
</protein>
<accession>A0ACB8UCC9</accession>
<sequence length="189" mass="21049">MSASLGNVNSSLFPTAAIPKQGCSLIYSILCQESPTQKCRGLINRLYYLYFQSWNSARTIYPWSSPTISPTTPNTHSEFYSSSRPTLTRTADVADHSTLEVGSALLQLSSIQRPRSCLVHETCRITRGPWLVTSRLFISASPFPGRVPPDLHYICLCSSHLYLYLLSIYPGMSPIVPLYMSDAVFCLTN</sequence>
<evidence type="ECO:0000313" key="2">
    <source>
        <dbReference type="Proteomes" id="UP001055072"/>
    </source>
</evidence>
<dbReference type="EMBL" id="MU274904">
    <property type="protein sequence ID" value="KAI0091894.1"/>
    <property type="molecule type" value="Genomic_DNA"/>
</dbReference>
<proteinExistence type="predicted"/>
<dbReference type="Proteomes" id="UP001055072">
    <property type="component" value="Unassembled WGS sequence"/>
</dbReference>
<reference evidence="1" key="1">
    <citation type="journal article" date="2021" name="Environ. Microbiol.">
        <title>Gene family expansions and transcriptome signatures uncover fungal adaptations to wood decay.</title>
        <authorList>
            <person name="Hage H."/>
            <person name="Miyauchi S."/>
            <person name="Viragh M."/>
            <person name="Drula E."/>
            <person name="Min B."/>
            <person name="Chaduli D."/>
            <person name="Navarro D."/>
            <person name="Favel A."/>
            <person name="Norest M."/>
            <person name="Lesage-Meessen L."/>
            <person name="Balint B."/>
            <person name="Merenyi Z."/>
            <person name="de Eugenio L."/>
            <person name="Morin E."/>
            <person name="Martinez A.T."/>
            <person name="Baldrian P."/>
            <person name="Stursova M."/>
            <person name="Martinez M.J."/>
            <person name="Novotny C."/>
            <person name="Magnuson J.K."/>
            <person name="Spatafora J.W."/>
            <person name="Maurice S."/>
            <person name="Pangilinan J."/>
            <person name="Andreopoulos W."/>
            <person name="LaButti K."/>
            <person name="Hundley H."/>
            <person name="Na H."/>
            <person name="Kuo A."/>
            <person name="Barry K."/>
            <person name="Lipzen A."/>
            <person name="Henrissat B."/>
            <person name="Riley R."/>
            <person name="Ahrendt S."/>
            <person name="Nagy L.G."/>
            <person name="Grigoriev I.V."/>
            <person name="Martin F."/>
            <person name="Rosso M.N."/>
        </authorList>
    </citation>
    <scope>NUCLEOTIDE SEQUENCE</scope>
    <source>
        <strain evidence="1">CBS 384.51</strain>
    </source>
</reference>
<name>A0ACB8UCC9_9APHY</name>